<sequence length="249" mass="27883">MMTEELEQLREELDRLRGELALREQEAEERAQELRRYAERLRRASEREHLRALELRRSYEATVRALADAVEARDAYTGKHAERVAAYGLALARACGMRVDEPHIEFGFLLHDIGKVAISDSILHKPGMLTVPERDAMRQHPVIGDEIVSGIDFLSEARHVVRSHHERWDGTGYPDRLARDEIPLAARVFAVADTFDALTSDRPYRAAASFASARAVIADAAGTQFDPDVAAAFAALDDEALDQIRITLA</sequence>
<dbReference type="HOGENOM" id="CLU_000445_92_3_11"/>
<accession>D3F7Z4</accession>
<organism evidence="3 4">
    <name type="scientific">Conexibacter woesei (strain DSM 14684 / CCUG 47730 / CIP 108061 / JCM 11494 / NBRC 100937 / ID131577)</name>
    <dbReference type="NCBI Taxonomy" id="469383"/>
    <lineage>
        <taxon>Bacteria</taxon>
        <taxon>Bacillati</taxon>
        <taxon>Actinomycetota</taxon>
        <taxon>Thermoleophilia</taxon>
        <taxon>Solirubrobacterales</taxon>
        <taxon>Conexibacteraceae</taxon>
        <taxon>Conexibacter</taxon>
    </lineage>
</organism>
<dbReference type="KEGG" id="cwo:Cwoe_4475"/>
<dbReference type="Pfam" id="PF13487">
    <property type="entry name" value="HD_5"/>
    <property type="match status" value="1"/>
</dbReference>
<dbReference type="PANTHER" id="PTHR45228">
    <property type="entry name" value="CYCLIC DI-GMP PHOSPHODIESTERASE TM_0186-RELATED"/>
    <property type="match status" value="1"/>
</dbReference>
<dbReference type="GO" id="GO:0016787">
    <property type="term" value="F:hydrolase activity"/>
    <property type="evidence" value="ECO:0007669"/>
    <property type="project" value="UniProtKB-KW"/>
</dbReference>
<evidence type="ECO:0000313" key="3">
    <source>
        <dbReference type="EMBL" id="ADB52888.1"/>
    </source>
</evidence>
<reference evidence="4" key="2">
    <citation type="submission" date="2010-01" db="EMBL/GenBank/DDBJ databases">
        <title>The complete genome of Conexibacter woesei DSM 14684.</title>
        <authorList>
            <consortium name="US DOE Joint Genome Institute (JGI-PGF)"/>
            <person name="Lucas S."/>
            <person name="Copeland A."/>
            <person name="Lapidus A."/>
            <person name="Glavina del Rio T."/>
            <person name="Dalin E."/>
            <person name="Tice H."/>
            <person name="Bruce D."/>
            <person name="Goodwin L."/>
            <person name="Pitluck S."/>
            <person name="Kyrpides N."/>
            <person name="Mavromatis K."/>
            <person name="Ivanova N."/>
            <person name="Mikhailova N."/>
            <person name="Chertkov O."/>
            <person name="Brettin T."/>
            <person name="Detter J.C."/>
            <person name="Han C."/>
            <person name="Larimer F."/>
            <person name="Land M."/>
            <person name="Hauser L."/>
            <person name="Markowitz V."/>
            <person name="Cheng J.-F."/>
            <person name="Hugenholtz P."/>
            <person name="Woyke T."/>
            <person name="Wu D."/>
            <person name="Pukall R."/>
            <person name="Steenblock K."/>
            <person name="Schneider S."/>
            <person name="Klenk H.-P."/>
            <person name="Eisen J.A."/>
        </authorList>
    </citation>
    <scope>NUCLEOTIDE SEQUENCE [LARGE SCALE GENOMIC DNA]</scope>
    <source>
        <strain evidence="4">DSM 14684 / CIP 108061 / JCM 11494 / NBRC 100937 / ID131577</strain>
    </source>
</reference>
<dbReference type="SUPFAM" id="SSF109604">
    <property type="entry name" value="HD-domain/PDEase-like"/>
    <property type="match status" value="1"/>
</dbReference>
<dbReference type="InterPro" id="IPR003607">
    <property type="entry name" value="HD/PDEase_dom"/>
</dbReference>
<dbReference type="InterPro" id="IPR037522">
    <property type="entry name" value="HD_GYP_dom"/>
</dbReference>
<dbReference type="eggNOG" id="COG3437">
    <property type="taxonomic scope" value="Bacteria"/>
</dbReference>
<feature type="domain" description="HD-GYP" evidence="2">
    <location>
        <begin position="55"/>
        <end position="249"/>
    </location>
</feature>
<dbReference type="STRING" id="469383.Cwoe_4475"/>
<keyword evidence="1" id="KW-0175">Coiled coil</keyword>
<name>D3F7Z4_CONWI</name>
<keyword evidence="3" id="KW-0378">Hydrolase</keyword>
<evidence type="ECO:0000259" key="2">
    <source>
        <dbReference type="PROSITE" id="PS51832"/>
    </source>
</evidence>
<dbReference type="NCBIfam" id="TIGR00277">
    <property type="entry name" value="HDIG"/>
    <property type="match status" value="1"/>
</dbReference>
<evidence type="ECO:0000256" key="1">
    <source>
        <dbReference type="SAM" id="Coils"/>
    </source>
</evidence>
<keyword evidence="4" id="KW-1185">Reference proteome</keyword>
<reference evidence="3 4" key="1">
    <citation type="journal article" date="2010" name="Stand. Genomic Sci.">
        <title>Complete genome sequence of Conexibacter woesei type strain (ID131577).</title>
        <authorList>
            <person name="Pukall R."/>
            <person name="Lapidus A."/>
            <person name="Glavina Del Rio T."/>
            <person name="Copeland A."/>
            <person name="Tice H."/>
            <person name="Cheng J.-F."/>
            <person name="Lucas S."/>
            <person name="Chen F."/>
            <person name="Nolan M."/>
            <person name="Bruce D."/>
            <person name="Goodwin L."/>
            <person name="Pitluck S."/>
            <person name="Mavromatis K."/>
            <person name="Ivanova N."/>
            <person name="Ovchinnikova G."/>
            <person name="Pati A."/>
            <person name="Chen A."/>
            <person name="Palaniappan K."/>
            <person name="Land M."/>
            <person name="Hauser L."/>
            <person name="Chang Y.-J."/>
            <person name="Jeffries C.D."/>
            <person name="Chain P."/>
            <person name="Meincke L."/>
            <person name="Sims D."/>
            <person name="Brettin T."/>
            <person name="Detter J.C."/>
            <person name="Rohde M."/>
            <person name="Goeker M."/>
            <person name="Bristow J."/>
            <person name="Eisen J.A."/>
            <person name="Markowitz V."/>
            <person name="Kyrpides N.C."/>
            <person name="Klenk H.-P."/>
            <person name="Hugenholtz P."/>
        </authorList>
    </citation>
    <scope>NUCLEOTIDE SEQUENCE [LARGE SCALE GENOMIC DNA]</scope>
    <source>
        <strain evidence="4">DSM 14684 / CIP 108061 / JCM 11494 / NBRC 100937 / ID131577</strain>
    </source>
</reference>
<dbReference type="AlphaFoldDB" id="D3F7Z4"/>
<protein>
    <submittedName>
        <fullName evidence="3">Metal dependent phosphohydrolase</fullName>
    </submittedName>
</protein>
<proteinExistence type="predicted"/>
<gene>
    <name evidence="3" type="ordered locus">Cwoe_4475</name>
</gene>
<dbReference type="CDD" id="cd00077">
    <property type="entry name" value="HDc"/>
    <property type="match status" value="1"/>
</dbReference>
<dbReference type="InterPro" id="IPR006675">
    <property type="entry name" value="HDIG_dom"/>
</dbReference>
<dbReference type="InterPro" id="IPR052020">
    <property type="entry name" value="Cyclic_di-GMP/3'3'-cGAMP_PDE"/>
</dbReference>
<feature type="coiled-coil region" evidence="1">
    <location>
        <begin position="6"/>
        <end position="47"/>
    </location>
</feature>
<dbReference type="Gene3D" id="1.10.3210.10">
    <property type="entry name" value="Hypothetical protein af1432"/>
    <property type="match status" value="1"/>
</dbReference>
<evidence type="ECO:0000313" key="4">
    <source>
        <dbReference type="Proteomes" id="UP000008229"/>
    </source>
</evidence>
<dbReference type="PROSITE" id="PS51832">
    <property type="entry name" value="HD_GYP"/>
    <property type="match status" value="1"/>
</dbReference>
<dbReference type="EMBL" id="CP001854">
    <property type="protein sequence ID" value="ADB52888.1"/>
    <property type="molecule type" value="Genomic_DNA"/>
</dbReference>
<dbReference type="Proteomes" id="UP000008229">
    <property type="component" value="Chromosome"/>
</dbReference>
<dbReference type="SMART" id="SM00471">
    <property type="entry name" value="HDc"/>
    <property type="match status" value="1"/>
</dbReference>